<sequence>MITLAQLAASLAAAVHLLAFVWETLLFRRPSIHEDLFRIPSGDVAAVRMWAFNVGFYNLFLGAGALMGVALWRAGEDTVGRALVLYTCSFMLLAGIALFVSDRLAMSRPRGAGLGGAAAQCTPPAIALIALAAA</sequence>
<dbReference type="eggNOG" id="COG3759">
    <property type="taxonomic scope" value="Bacteria"/>
</dbReference>
<dbReference type="AlphaFoldDB" id="A0A098BQ66"/>
<dbReference type="EMBL" id="CCSD01000089">
    <property type="protein sequence ID" value="CDZ90838.1"/>
    <property type="molecule type" value="Genomic_DNA"/>
</dbReference>
<evidence type="ECO:0000313" key="2">
    <source>
        <dbReference type="Proteomes" id="UP000042997"/>
    </source>
</evidence>
<gene>
    <name evidence="1" type="ORF">RHRU231_750185</name>
</gene>
<accession>A0A098BQ66</accession>
<dbReference type="InterPro" id="IPR009732">
    <property type="entry name" value="DUF1304"/>
</dbReference>
<reference evidence="1 2" key="1">
    <citation type="journal article" date="2014" name="Genome Announc.">
        <title>Draft Genome Sequence of Propane- and Butane-Oxidizing Actinobacterium Rhodococcus ruber IEGM 231.</title>
        <authorList>
            <person name="Ivshina I.B."/>
            <person name="Kuyukina M.S."/>
            <person name="Krivoruchko A.V."/>
            <person name="Barbe V."/>
            <person name="Fischer C."/>
        </authorList>
    </citation>
    <scope>NUCLEOTIDE SEQUENCE [LARGE SCALE GENOMIC DNA]</scope>
</reference>
<dbReference type="RefSeq" id="WP_017680623.1">
    <property type="nucleotide sequence ID" value="NZ_CP023714.1"/>
</dbReference>
<dbReference type="GeneID" id="66834312"/>
<dbReference type="Proteomes" id="UP000042997">
    <property type="component" value="Unassembled WGS sequence"/>
</dbReference>
<dbReference type="Pfam" id="PF06993">
    <property type="entry name" value="DUF1304"/>
    <property type="match status" value="1"/>
</dbReference>
<name>A0A098BQ66_9NOCA</name>
<protein>
    <submittedName>
        <fullName evidence="1">Uncharacterized protein</fullName>
    </submittedName>
</protein>
<evidence type="ECO:0000313" key="1">
    <source>
        <dbReference type="EMBL" id="CDZ90838.1"/>
    </source>
</evidence>
<dbReference type="OrthoDB" id="9803832at2"/>
<organism evidence="1 2">
    <name type="scientific">Rhodococcus ruber</name>
    <dbReference type="NCBI Taxonomy" id="1830"/>
    <lineage>
        <taxon>Bacteria</taxon>
        <taxon>Bacillati</taxon>
        <taxon>Actinomycetota</taxon>
        <taxon>Actinomycetes</taxon>
        <taxon>Mycobacteriales</taxon>
        <taxon>Nocardiaceae</taxon>
        <taxon>Rhodococcus</taxon>
    </lineage>
</organism>
<proteinExistence type="predicted"/>